<dbReference type="Pfam" id="PF20255">
    <property type="entry name" value="DUF6606"/>
    <property type="match status" value="1"/>
</dbReference>
<dbReference type="OrthoDB" id="3182339at2759"/>
<sequence length="918" mass="103628">MAPPESQNTPPTVEAIAYLIHHVVLPRKLPQVNDYNAAHEQLLLQTTLQALHDLKDVVRGEHLGDVSSAIAGIDMSMRSRDNEGNVSEVQLHDLLSELVQVEQANFLPLEVRAQNAGVLISRTADQVIFEFFELAPLNEASMRQGRLTRTFPGLAASIALTKFKEDDLIQSLSRTISKMSSQAAPGFQPQTRKAGHFHHEIRDTTHPGMVADYFMNIITAVGQASQPTRITKNTREEVMWKGSLLPWRRSTLWLLIRVTLQLHFTRKCSSFKSPDSFYKIFMALLVTRIVNLATPHYSELHGDLLHAAVSKLLWWYNKIESMDQFDGLRLTWANAIVDAFKNAHRKMSSSWQSIARSHNADISLEKLGLLRPEDDIDLKLNSLDEYLSGIADRRPVAPNGKFKPTSTHRQLPARDLPRDFKAASNDSDFGLLAVENKFGPDIDLKAAQCLLLPFKSQMIRLANVESYLASRLEGVSDAAPPVDQDFGDESSFAVQYFEQSAIMQAAKLQIEQEAAVERQEKLEEFMQRKLEYQGIVREYEAMTCNEVILKAESLKIEVFEWPLSPDPAIAKATVFETFIPDAFAAWRDICAYIAQNVLGFRGEVSHKPSVKYTLNGHPERTELYSRATEISLLCTSNFDIEEKYLAQLLVCIPSKVSRDMTALPQPHEQWVWTMSGSLPVHFNLLTAELLVNGLPLSRLPSDYMAHALYKPLFGGCNLEVGPSEEPGMSFSSKYAYQDYQLHFGMTGSDLSLVAIKGTSPYDLIPSNVFSHCLPEDFIFEYYYCIDQTLERLVDTGDLQRKLLLAYLHALTYSNMPDSPTHQTGTERALELLHTPAVLSFGPLTSANIQMLFLIAKLSPAGHFYPHYLKEMQMISWDQNLSSTSQHGLFSIRVRDLFDQARKEKVFYQNTSFAEPTKE</sequence>
<dbReference type="EMBL" id="SWKV01000012">
    <property type="protein sequence ID" value="KAF3043485.1"/>
    <property type="molecule type" value="Genomic_DNA"/>
</dbReference>
<evidence type="ECO:0000313" key="3">
    <source>
        <dbReference type="Proteomes" id="UP000758155"/>
    </source>
</evidence>
<dbReference type="InterPro" id="IPR046541">
    <property type="entry name" value="DUF6606"/>
</dbReference>
<evidence type="ECO:0000313" key="2">
    <source>
        <dbReference type="EMBL" id="KAF3043485.1"/>
    </source>
</evidence>
<gene>
    <name evidence="2" type="ORF">E8E12_009526</name>
</gene>
<name>A0A9P4WVV3_9PLEO</name>
<dbReference type="AlphaFoldDB" id="A0A9P4WVV3"/>
<protein>
    <recommendedName>
        <fullName evidence="1">DUF6606 domain-containing protein</fullName>
    </recommendedName>
</protein>
<dbReference type="Proteomes" id="UP000758155">
    <property type="component" value="Unassembled WGS sequence"/>
</dbReference>
<reference evidence="2" key="1">
    <citation type="submission" date="2019-04" db="EMBL/GenBank/DDBJ databases">
        <title>Sequencing of skin fungus with MAO and IRED activity.</title>
        <authorList>
            <person name="Marsaioli A.J."/>
            <person name="Bonatto J.M.C."/>
            <person name="Reis Junior O."/>
        </authorList>
    </citation>
    <scope>NUCLEOTIDE SEQUENCE</scope>
    <source>
        <strain evidence="2">28M1</strain>
    </source>
</reference>
<comment type="caution">
    <text evidence="2">The sequence shown here is derived from an EMBL/GenBank/DDBJ whole genome shotgun (WGS) entry which is preliminary data.</text>
</comment>
<keyword evidence="3" id="KW-1185">Reference proteome</keyword>
<accession>A0A9P4WVV3</accession>
<organism evidence="2 3">
    <name type="scientific">Didymella heteroderae</name>
    <dbReference type="NCBI Taxonomy" id="1769908"/>
    <lineage>
        <taxon>Eukaryota</taxon>
        <taxon>Fungi</taxon>
        <taxon>Dikarya</taxon>
        <taxon>Ascomycota</taxon>
        <taxon>Pezizomycotina</taxon>
        <taxon>Dothideomycetes</taxon>
        <taxon>Pleosporomycetidae</taxon>
        <taxon>Pleosporales</taxon>
        <taxon>Pleosporineae</taxon>
        <taxon>Didymellaceae</taxon>
        <taxon>Didymella</taxon>
    </lineage>
</organism>
<proteinExistence type="predicted"/>
<feature type="domain" description="DUF6606" evidence="1">
    <location>
        <begin position="19"/>
        <end position="290"/>
    </location>
</feature>
<evidence type="ECO:0000259" key="1">
    <source>
        <dbReference type="Pfam" id="PF20255"/>
    </source>
</evidence>